<accession>A0A9P8WF47</accession>
<dbReference type="EMBL" id="JAGPYM010000002">
    <property type="protein sequence ID" value="KAH6898276.1"/>
    <property type="molecule type" value="Genomic_DNA"/>
</dbReference>
<evidence type="ECO:0000313" key="3">
    <source>
        <dbReference type="Proteomes" id="UP000777438"/>
    </source>
</evidence>
<feature type="compositionally biased region" description="Basic residues" evidence="1">
    <location>
        <begin position="146"/>
        <end position="155"/>
    </location>
</feature>
<protein>
    <submittedName>
        <fullName evidence="2">Uncharacterized protein</fullName>
    </submittedName>
</protein>
<evidence type="ECO:0000313" key="2">
    <source>
        <dbReference type="EMBL" id="KAH6898276.1"/>
    </source>
</evidence>
<proteinExistence type="predicted"/>
<feature type="region of interest" description="Disordered" evidence="1">
    <location>
        <begin position="146"/>
        <end position="183"/>
    </location>
</feature>
<gene>
    <name evidence="2" type="ORF">B0T10DRAFT_472181</name>
</gene>
<reference evidence="2 3" key="1">
    <citation type="journal article" date="2021" name="Nat. Commun.">
        <title>Genetic determinants of endophytism in the Arabidopsis root mycobiome.</title>
        <authorList>
            <person name="Mesny F."/>
            <person name="Miyauchi S."/>
            <person name="Thiergart T."/>
            <person name="Pickel B."/>
            <person name="Atanasova L."/>
            <person name="Karlsson M."/>
            <person name="Huettel B."/>
            <person name="Barry K.W."/>
            <person name="Haridas S."/>
            <person name="Chen C."/>
            <person name="Bauer D."/>
            <person name="Andreopoulos W."/>
            <person name="Pangilinan J."/>
            <person name="LaButti K."/>
            <person name="Riley R."/>
            <person name="Lipzen A."/>
            <person name="Clum A."/>
            <person name="Drula E."/>
            <person name="Henrissat B."/>
            <person name="Kohler A."/>
            <person name="Grigoriev I.V."/>
            <person name="Martin F.M."/>
            <person name="Hacquard S."/>
        </authorList>
    </citation>
    <scope>NUCLEOTIDE SEQUENCE [LARGE SCALE GENOMIC DNA]</scope>
    <source>
        <strain evidence="2 3">MPI-CAGE-CH-0241</strain>
    </source>
</reference>
<feature type="compositionally biased region" description="Basic and acidic residues" evidence="1">
    <location>
        <begin position="156"/>
        <end position="183"/>
    </location>
</feature>
<comment type="caution">
    <text evidence="2">The sequence shown here is derived from an EMBL/GenBank/DDBJ whole genome shotgun (WGS) entry which is preliminary data.</text>
</comment>
<evidence type="ECO:0000256" key="1">
    <source>
        <dbReference type="SAM" id="MobiDB-lite"/>
    </source>
</evidence>
<dbReference type="AlphaFoldDB" id="A0A9P8WF47"/>
<organism evidence="2 3">
    <name type="scientific">Thelonectria olida</name>
    <dbReference type="NCBI Taxonomy" id="1576542"/>
    <lineage>
        <taxon>Eukaryota</taxon>
        <taxon>Fungi</taxon>
        <taxon>Dikarya</taxon>
        <taxon>Ascomycota</taxon>
        <taxon>Pezizomycotina</taxon>
        <taxon>Sordariomycetes</taxon>
        <taxon>Hypocreomycetidae</taxon>
        <taxon>Hypocreales</taxon>
        <taxon>Nectriaceae</taxon>
        <taxon>Thelonectria</taxon>
    </lineage>
</organism>
<name>A0A9P8WF47_9HYPO</name>
<dbReference type="Proteomes" id="UP000777438">
    <property type="component" value="Unassembled WGS sequence"/>
</dbReference>
<sequence>MRSAQHVRRTTGPSASQATVRVCQDRGLAWQRRGGGRALRCMPRGADAAGRVFRERPQSQSSRTSVRHGSCILCCAAGSCSLSPATRHIPARIRRMLGNGKIAPLNTYDSVVCCTSVSRQNWMRSLTLGGVCVTMYKSLRRPRVHVVRVPRHKQSKAKEAKGPATVKQREKRYWNKKKKEEKP</sequence>
<keyword evidence="3" id="KW-1185">Reference proteome</keyword>